<dbReference type="PANTHER" id="PTHR41533">
    <property type="entry name" value="L,D-TRANSPEPTIDASE HI_1667-RELATED"/>
    <property type="match status" value="1"/>
</dbReference>
<evidence type="ECO:0000259" key="9">
    <source>
        <dbReference type="PROSITE" id="PS52029"/>
    </source>
</evidence>
<name>A0A4R0PE87_9HYPH</name>
<dbReference type="GO" id="GO:0004180">
    <property type="term" value="F:carboxypeptidase activity"/>
    <property type="evidence" value="ECO:0007669"/>
    <property type="project" value="UniProtKB-ARBA"/>
</dbReference>
<dbReference type="Pfam" id="PF03734">
    <property type="entry name" value="YkuD"/>
    <property type="match status" value="1"/>
</dbReference>
<dbReference type="OrthoDB" id="9778545at2"/>
<comment type="similarity">
    <text evidence="2">Belongs to the YkuD family.</text>
</comment>
<dbReference type="PROSITE" id="PS52029">
    <property type="entry name" value="LD_TPASE"/>
    <property type="match status" value="1"/>
</dbReference>
<sequence>MRITRVMSFALASAIAFTSAPMVSSPVLAQGTLIELLFNKNRAERPRYKQAERPRYRKRQLPSQRVVRVPSTPRKAPAPRKIQQISGPKYYSYKAAPLSIVTMASLLPETDASGALEPNLEFEMRRFAEALRLMPETRLSIEKEIAAALKAHYAENPKFLWSRGTAATSGARALAAVLDDADAHGLDASQYGIAVPPDGFSMNAPAARAAELLEFEIELTARAVRYALDLRDGVVNPNKLSGYHDFPRKRLTPEEALRRLAKADDPVLYLKTLEPQHPAYRMLQGELAKLRSMDIEEIVIPEGTFVKPGQTEEELPTIMKALDRKAAPETRAKHAATFAEYLGGLAFDENIVALVKDFQRDNGLVPDGIIGKNTLRYLSDVSQSQKIRRVELALERLRWHPEKFGSRHVFINQPAYRATYSENFQDTLSMRTIVGKKSNQTSFFHDEIEMVVYNPYWGVPQSIIVNEMLPKLHRDPSYLDRNGYVVTSRSGKRIASANIDWWKYAGPVPYNVRQKPGPDNALGNLKILFPNKHAIYMHDTPSRNLFERDERALSHGCVRLQQPREMAAAVLGKDTAYISSRIGGSESVENLEQKIPVFVAYFTAWPTPDGTMEYFPDIYDRDMYLERALDAVNGVRDETDV</sequence>
<dbReference type="Gene3D" id="2.40.440.10">
    <property type="entry name" value="L,D-transpeptidase catalytic domain-like"/>
    <property type="match status" value="1"/>
</dbReference>
<dbReference type="SUPFAM" id="SSF141523">
    <property type="entry name" value="L,D-transpeptidase catalytic domain-like"/>
    <property type="match status" value="1"/>
</dbReference>
<dbReference type="Pfam" id="PF01471">
    <property type="entry name" value="PG_binding_1"/>
    <property type="match status" value="1"/>
</dbReference>
<feature type="domain" description="L,D-TPase catalytic" evidence="9">
    <location>
        <begin position="407"/>
        <end position="579"/>
    </location>
</feature>
<dbReference type="Pfam" id="PF20142">
    <property type="entry name" value="Scaffold"/>
    <property type="match status" value="1"/>
</dbReference>
<feature type="signal peptide" evidence="8">
    <location>
        <begin position="1"/>
        <end position="29"/>
    </location>
</feature>
<comment type="pathway">
    <text evidence="1 7">Cell wall biogenesis; peptidoglycan biosynthesis.</text>
</comment>
<gene>
    <name evidence="10" type="ORF">E0D97_01305</name>
</gene>
<comment type="caution">
    <text evidence="10">The sequence shown here is derived from an EMBL/GenBank/DDBJ whole genome shotgun (WGS) entry which is preliminary data.</text>
</comment>
<dbReference type="GO" id="GO:0071555">
    <property type="term" value="P:cell wall organization"/>
    <property type="evidence" value="ECO:0007669"/>
    <property type="project" value="UniProtKB-UniRule"/>
</dbReference>
<dbReference type="AlphaFoldDB" id="A0A4R0PE87"/>
<keyword evidence="11" id="KW-1185">Reference proteome</keyword>
<evidence type="ECO:0000313" key="10">
    <source>
        <dbReference type="EMBL" id="TCD16106.1"/>
    </source>
</evidence>
<evidence type="ECO:0000256" key="7">
    <source>
        <dbReference type="PROSITE-ProRule" id="PRU01373"/>
    </source>
</evidence>
<dbReference type="EMBL" id="SJST01000001">
    <property type="protein sequence ID" value="TCD16106.1"/>
    <property type="molecule type" value="Genomic_DNA"/>
</dbReference>
<evidence type="ECO:0000256" key="4">
    <source>
        <dbReference type="ARBA" id="ARBA00022960"/>
    </source>
</evidence>
<dbReference type="InterPro" id="IPR038063">
    <property type="entry name" value="Transpep_catalytic_dom"/>
</dbReference>
<dbReference type="RefSeq" id="WP_131564677.1">
    <property type="nucleotide sequence ID" value="NZ_JAINFK010000001.1"/>
</dbReference>
<dbReference type="PANTHER" id="PTHR41533:SF2">
    <property type="entry name" value="BLR7131 PROTEIN"/>
    <property type="match status" value="1"/>
</dbReference>
<dbReference type="Gene3D" id="1.10.101.10">
    <property type="entry name" value="PGBD-like superfamily/PGBD"/>
    <property type="match status" value="1"/>
</dbReference>
<dbReference type="InterPro" id="IPR036366">
    <property type="entry name" value="PGBDSf"/>
</dbReference>
<evidence type="ECO:0000256" key="3">
    <source>
        <dbReference type="ARBA" id="ARBA00022679"/>
    </source>
</evidence>
<reference evidence="10 11" key="1">
    <citation type="journal article" date="2015" name="Antonie Van Leeuwenhoek">
        <title>Oricola cellulosilytica gen. nov., sp. nov., a cellulose-degrading bacterium of the family Phyllobacteriaceae isolated from surface seashore water, and emended descriptions of Mesorhizobium loti and Phyllobacterium myrsinacearum.</title>
        <authorList>
            <person name="Hameed A."/>
            <person name="Shahina M."/>
            <person name="Lai W.A."/>
            <person name="Lin S.Y."/>
            <person name="Young L.S."/>
            <person name="Liu Y.C."/>
            <person name="Hsu Y.H."/>
            <person name="Young C.C."/>
        </authorList>
    </citation>
    <scope>NUCLEOTIDE SEQUENCE [LARGE SCALE GENOMIC DNA]</scope>
    <source>
        <strain evidence="10 11">KCTC 52183</strain>
    </source>
</reference>
<dbReference type="GO" id="GO:0016740">
    <property type="term" value="F:transferase activity"/>
    <property type="evidence" value="ECO:0007669"/>
    <property type="project" value="UniProtKB-KW"/>
</dbReference>
<evidence type="ECO:0000256" key="8">
    <source>
        <dbReference type="SAM" id="SignalP"/>
    </source>
</evidence>
<dbReference type="GO" id="GO:0009252">
    <property type="term" value="P:peptidoglycan biosynthetic process"/>
    <property type="evidence" value="ECO:0007669"/>
    <property type="project" value="UniProtKB-UniPathway"/>
</dbReference>
<keyword evidence="4 7" id="KW-0133">Cell shape</keyword>
<dbReference type="InterPro" id="IPR052905">
    <property type="entry name" value="LD-transpeptidase_YkuD-like"/>
</dbReference>
<dbReference type="InterPro" id="IPR002477">
    <property type="entry name" value="Peptidoglycan-bd-like"/>
</dbReference>
<dbReference type="CDD" id="cd16913">
    <property type="entry name" value="YkuD_like"/>
    <property type="match status" value="1"/>
</dbReference>
<evidence type="ECO:0000256" key="5">
    <source>
        <dbReference type="ARBA" id="ARBA00022984"/>
    </source>
</evidence>
<keyword evidence="5 7" id="KW-0573">Peptidoglycan synthesis</keyword>
<keyword evidence="6 7" id="KW-0961">Cell wall biogenesis/degradation</keyword>
<evidence type="ECO:0000256" key="1">
    <source>
        <dbReference type="ARBA" id="ARBA00004752"/>
    </source>
</evidence>
<dbReference type="SUPFAM" id="SSF47090">
    <property type="entry name" value="PGBD-like"/>
    <property type="match status" value="1"/>
</dbReference>
<evidence type="ECO:0000256" key="2">
    <source>
        <dbReference type="ARBA" id="ARBA00005992"/>
    </source>
</evidence>
<dbReference type="InterPro" id="IPR005490">
    <property type="entry name" value="LD_TPept_cat_dom"/>
</dbReference>
<dbReference type="GO" id="GO:0008360">
    <property type="term" value="P:regulation of cell shape"/>
    <property type="evidence" value="ECO:0007669"/>
    <property type="project" value="UniProtKB-UniRule"/>
</dbReference>
<accession>A0A4R0PE87</accession>
<protein>
    <recommendedName>
        <fullName evidence="9">L,D-TPase catalytic domain-containing protein</fullName>
    </recommendedName>
</protein>
<evidence type="ECO:0000256" key="6">
    <source>
        <dbReference type="ARBA" id="ARBA00023316"/>
    </source>
</evidence>
<organism evidence="10 11">
    <name type="scientific">Oricola cellulosilytica</name>
    <dbReference type="NCBI Taxonomy" id="1429082"/>
    <lineage>
        <taxon>Bacteria</taxon>
        <taxon>Pseudomonadati</taxon>
        <taxon>Pseudomonadota</taxon>
        <taxon>Alphaproteobacteria</taxon>
        <taxon>Hyphomicrobiales</taxon>
        <taxon>Ahrensiaceae</taxon>
        <taxon>Oricola</taxon>
    </lineage>
</organism>
<evidence type="ECO:0000313" key="11">
    <source>
        <dbReference type="Proteomes" id="UP000291301"/>
    </source>
</evidence>
<dbReference type="UniPathway" id="UPA00219"/>
<dbReference type="InterPro" id="IPR036365">
    <property type="entry name" value="PGBD-like_sf"/>
</dbReference>
<keyword evidence="8" id="KW-0732">Signal</keyword>
<dbReference type="InterPro" id="IPR045380">
    <property type="entry name" value="LD_TPept_scaffold_dom"/>
</dbReference>
<dbReference type="Proteomes" id="UP000291301">
    <property type="component" value="Unassembled WGS sequence"/>
</dbReference>
<feature type="active site" description="Nucleophile" evidence="7">
    <location>
        <position position="557"/>
    </location>
</feature>
<keyword evidence="3" id="KW-0808">Transferase</keyword>
<feature type="chain" id="PRO_5020579657" description="L,D-TPase catalytic domain-containing protein" evidence="8">
    <location>
        <begin position="30"/>
        <end position="641"/>
    </location>
</feature>
<feature type="active site" description="Proton donor/acceptor" evidence="7">
    <location>
        <position position="538"/>
    </location>
</feature>
<proteinExistence type="inferred from homology"/>